<dbReference type="SUPFAM" id="SSF52833">
    <property type="entry name" value="Thioredoxin-like"/>
    <property type="match status" value="1"/>
</dbReference>
<sequence>MENKSLFGLIVITILVIWGLVAWGSKTSAPSNNAATNNPQIEKITDSDELTIGAQNPQVQIIEYSDVQCSACAIANTALNQIISQNPDTVQLVYRHFPLSYHPFAKPGALGLQAAFRQGKFREMKDALFERQDTLNQEIINQTAQELGLNMEKYRADITDPKLISKIEQNFQKGMTLKITGTPTIYINGAEFKNFADPREIQKKIDEIAGEKR</sequence>
<dbReference type="PANTHER" id="PTHR13887">
    <property type="entry name" value="GLUTATHIONE S-TRANSFERASE KAPPA"/>
    <property type="match status" value="1"/>
</dbReference>
<dbReference type="EMBL" id="VMGK01000004">
    <property type="protein sequence ID" value="TSC93267.1"/>
    <property type="molecule type" value="Genomic_DNA"/>
</dbReference>
<comment type="caution">
    <text evidence="4">The sequence shown here is derived from an EMBL/GenBank/DDBJ whole genome shotgun (WGS) entry which is preliminary data.</text>
</comment>
<keyword evidence="2" id="KW-0472">Membrane</keyword>
<dbReference type="InterPro" id="IPR036249">
    <property type="entry name" value="Thioredoxin-like_sf"/>
</dbReference>
<keyword evidence="2" id="KW-1133">Transmembrane helix</keyword>
<accession>A0A554LK88</accession>
<reference evidence="4 5" key="1">
    <citation type="submission" date="2017-07" db="EMBL/GenBank/DDBJ databases">
        <title>Mechanisms for carbon and nitrogen cycling indicate functional differentiation within the Candidate Phyla Radiation.</title>
        <authorList>
            <person name="Danczak R.E."/>
            <person name="Johnston M.D."/>
            <person name="Kenah C."/>
            <person name="Slattery M."/>
            <person name="Wrighton K.C."/>
            <person name="Wilkins M.J."/>
        </authorList>
    </citation>
    <scope>NUCLEOTIDE SEQUENCE [LARGE SCALE GENOMIC DNA]</scope>
    <source>
        <strain evidence="4">Licking1014_7</strain>
    </source>
</reference>
<evidence type="ECO:0000259" key="3">
    <source>
        <dbReference type="Pfam" id="PF13462"/>
    </source>
</evidence>
<evidence type="ECO:0000256" key="1">
    <source>
        <dbReference type="ARBA" id="ARBA00005791"/>
    </source>
</evidence>
<feature type="domain" description="Thioredoxin-like fold" evidence="3">
    <location>
        <begin position="48"/>
        <end position="207"/>
    </location>
</feature>
<evidence type="ECO:0000313" key="4">
    <source>
        <dbReference type="EMBL" id="TSC93267.1"/>
    </source>
</evidence>
<organism evidence="4 5">
    <name type="scientific">Candidatus Berkelbacteria bacterium Licking1014_7</name>
    <dbReference type="NCBI Taxonomy" id="2017147"/>
    <lineage>
        <taxon>Bacteria</taxon>
        <taxon>Candidatus Berkelbacteria</taxon>
    </lineage>
</organism>
<name>A0A554LK88_9BACT</name>
<dbReference type="Gene3D" id="3.40.30.10">
    <property type="entry name" value="Glutaredoxin"/>
    <property type="match status" value="1"/>
</dbReference>
<evidence type="ECO:0000256" key="2">
    <source>
        <dbReference type="SAM" id="Phobius"/>
    </source>
</evidence>
<dbReference type="AlphaFoldDB" id="A0A554LK88"/>
<dbReference type="InterPro" id="IPR012336">
    <property type="entry name" value="Thioredoxin-like_fold"/>
</dbReference>
<dbReference type="Proteomes" id="UP000315689">
    <property type="component" value="Unassembled WGS sequence"/>
</dbReference>
<comment type="similarity">
    <text evidence="1">Belongs to the thioredoxin family. DsbA subfamily.</text>
</comment>
<evidence type="ECO:0000313" key="5">
    <source>
        <dbReference type="Proteomes" id="UP000315689"/>
    </source>
</evidence>
<proteinExistence type="inferred from homology"/>
<feature type="transmembrane region" description="Helical" evidence="2">
    <location>
        <begin position="6"/>
        <end position="23"/>
    </location>
</feature>
<protein>
    <submittedName>
        <fullName evidence="4">DSBA oxidoreductase</fullName>
    </submittedName>
</protein>
<keyword evidence="2" id="KW-0812">Transmembrane</keyword>
<gene>
    <name evidence="4" type="ORF">CEN89_171</name>
</gene>
<dbReference type="Pfam" id="PF13462">
    <property type="entry name" value="Thioredoxin_4"/>
    <property type="match status" value="1"/>
</dbReference>
<dbReference type="PANTHER" id="PTHR13887:SF55">
    <property type="entry name" value="SLR0313 PROTEIN"/>
    <property type="match status" value="1"/>
</dbReference>